<protein>
    <submittedName>
        <fullName evidence="2">Uncharacterized protein</fullName>
    </submittedName>
</protein>
<gene>
    <name evidence="2" type="ORF">CUNI_LOCUS16314</name>
</gene>
<evidence type="ECO:0000256" key="1">
    <source>
        <dbReference type="SAM" id="MobiDB-lite"/>
    </source>
</evidence>
<evidence type="ECO:0000313" key="2">
    <source>
        <dbReference type="EMBL" id="CAG5130756.1"/>
    </source>
</evidence>
<reference evidence="2" key="1">
    <citation type="submission" date="2021-04" db="EMBL/GenBank/DDBJ databases">
        <authorList>
            <consortium name="Molecular Ecology Group"/>
        </authorList>
    </citation>
    <scope>NUCLEOTIDE SEQUENCE</scope>
</reference>
<comment type="caution">
    <text evidence="2">The sequence shown here is derived from an EMBL/GenBank/DDBJ whole genome shotgun (WGS) entry which is preliminary data.</text>
</comment>
<name>A0A8S3ZU98_9EUPU</name>
<feature type="region of interest" description="Disordered" evidence="1">
    <location>
        <begin position="1"/>
        <end position="27"/>
    </location>
</feature>
<sequence>MAPAPTHTDHLLTAAANQDKGPDGERHRADTIDSVIHVRDVSPTLSTLDAPSTDRFEDSTAAVFTSAAAASTTTSGSLSNCIQVNASYDPTNNSERGNDKSAEITGGSAVTCWCQLGHVCDRCCLNSMARAQPDPRELTELGSCHTGCTRGQPGTDITLARAPTNQTTDAMLPQKSDCELENTEAHGYLSVMERRQHKRKLGQSALFPLDVISVDISKQARVEENYSSNNLATEDRLMLTQGRLILMGDTVDTNVLSGESGTYHLHVDRRELGNERQAECLVASAVLDTSPVCEGKHRASGMAGGELSAAGDTVRLAGECGARLVG</sequence>
<dbReference type="EMBL" id="CAJHNH020004233">
    <property type="protein sequence ID" value="CAG5130756.1"/>
    <property type="molecule type" value="Genomic_DNA"/>
</dbReference>
<organism evidence="2 3">
    <name type="scientific">Candidula unifasciata</name>
    <dbReference type="NCBI Taxonomy" id="100452"/>
    <lineage>
        <taxon>Eukaryota</taxon>
        <taxon>Metazoa</taxon>
        <taxon>Spiralia</taxon>
        <taxon>Lophotrochozoa</taxon>
        <taxon>Mollusca</taxon>
        <taxon>Gastropoda</taxon>
        <taxon>Heterobranchia</taxon>
        <taxon>Euthyneura</taxon>
        <taxon>Panpulmonata</taxon>
        <taxon>Eupulmonata</taxon>
        <taxon>Stylommatophora</taxon>
        <taxon>Helicina</taxon>
        <taxon>Helicoidea</taxon>
        <taxon>Geomitridae</taxon>
        <taxon>Candidula</taxon>
    </lineage>
</organism>
<proteinExistence type="predicted"/>
<keyword evidence="3" id="KW-1185">Reference proteome</keyword>
<accession>A0A8S3ZU98</accession>
<evidence type="ECO:0000313" key="3">
    <source>
        <dbReference type="Proteomes" id="UP000678393"/>
    </source>
</evidence>
<dbReference type="Proteomes" id="UP000678393">
    <property type="component" value="Unassembled WGS sequence"/>
</dbReference>
<dbReference type="AlphaFoldDB" id="A0A8S3ZU98"/>